<sequence length="165" mass="18381">MGIVLIRNEVESINDCRPVQIKLHLCQENSNTAFYDSPTYSPVVGEFAYSSEPMHTDVIDESALWKMVREQEAELRRAHYNLPRTDPPITTNKVDEEKTTEFETSAVLITPRLYELSTSSEEEDYEVKGPPNSKDPLEVGVTAAALKGLDDLLDPGHGRGTSIGD</sequence>
<evidence type="ECO:0000313" key="3">
    <source>
        <dbReference type="Proteomes" id="UP000274429"/>
    </source>
</evidence>
<protein>
    <submittedName>
        <fullName evidence="4">Reverse transcriptase domain-containing protein</fullName>
    </submittedName>
</protein>
<evidence type="ECO:0000313" key="2">
    <source>
        <dbReference type="EMBL" id="VDM26341.1"/>
    </source>
</evidence>
<reference evidence="4" key="1">
    <citation type="submission" date="2017-02" db="UniProtKB">
        <authorList>
            <consortium name="WormBaseParasite"/>
        </authorList>
    </citation>
    <scope>IDENTIFICATION</scope>
</reference>
<keyword evidence="3" id="KW-1185">Reference proteome</keyword>
<feature type="region of interest" description="Disordered" evidence="1">
    <location>
        <begin position="118"/>
        <end position="138"/>
    </location>
</feature>
<evidence type="ECO:0000313" key="4">
    <source>
        <dbReference type="WBParaSite" id="TTAC_0000515401-mRNA-1"/>
    </source>
</evidence>
<dbReference type="WBParaSite" id="TTAC_0000515401-mRNA-1">
    <property type="protein sequence ID" value="TTAC_0000515401-mRNA-1"/>
    <property type="gene ID" value="TTAC_0000515401"/>
</dbReference>
<proteinExistence type="predicted"/>
<name>A0A0R3WWL4_HYDTA</name>
<reference evidence="2 3" key="2">
    <citation type="submission" date="2018-11" db="EMBL/GenBank/DDBJ databases">
        <authorList>
            <consortium name="Pathogen Informatics"/>
        </authorList>
    </citation>
    <scope>NUCLEOTIDE SEQUENCE [LARGE SCALE GENOMIC DNA]</scope>
</reference>
<feature type="region of interest" description="Disordered" evidence="1">
    <location>
        <begin position="82"/>
        <end position="101"/>
    </location>
</feature>
<dbReference type="STRING" id="6205.A0A0R3WWL4"/>
<gene>
    <name evidence="2" type="ORF">TTAC_LOCUS5140</name>
</gene>
<dbReference type="AlphaFoldDB" id="A0A0R3WWL4"/>
<evidence type="ECO:0000256" key="1">
    <source>
        <dbReference type="SAM" id="MobiDB-lite"/>
    </source>
</evidence>
<dbReference type="EMBL" id="UYWX01006367">
    <property type="protein sequence ID" value="VDM26341.1"/>
    <property type="molecule type" value="Genomic_DNA"/>
</dbReference>
<organism evidence="4">
    <name type="scientific">Hydatigena taeniaeformis</name>
    <name type="common">Feline tapeworm</name>
    <name type="synonym">Taenia taeniaeformis</name>
    <dbReference type="NCBI Taxonomy" id="6205"/>
    <lineage>
        <taxon>Eukaryota</taxon>
        <taxon>Metazoa</taxon>
        <taxon>Spiralia</taxon>
        <taxon>Lophotrochozoa</taxon>
        <taxon>Platyhelminthes</taxon>
        <taxon>Cestoda</taxon>
        <taxon>Eucestoda</taxon>
        <taxon>Cyclophyllidea</taxon>
        <taxon>Taeniidae</taxon>
        <taxon>Hydatigera</taxon>
    </lineage>
</organism>
<accession>A0A0R3WWL4</accession>
<dbReference type="Proteomes" id="UP000274429">
    <property type="component" value="Unassembled WGS sequence"/>
</dbReference>